<accession>A0ABS0IIZ5</accession>
<sequence length="178" mass="19865">MAEFFDFIKYPLIIAITTWAMNYLRKQSKKDVRPDAQGNITLVVPLFIGLLGAVCSAIGLSVLVFGLLNFDGDDIGAQLFFFILFVGLGLPMVLLRYVYQIVLMPDGIAQRSMFGKKQWMAWANIQTVEHSAGMGELRLFDGVKKIKCHVQVVGFDLLVEELSKRLGKTRAEMGISLS</sequence>
<keyword evidence="1" id="KW-1133">Transmembrane helix</keyword>
<keyword evidence="3" id="KW-1185">Reference proteome</keyword>
<evidence type="ECO:0000313" key="3">
    <source>
        <dbReference type="Proteomes" id="UP000597617"/>
    </source>
</evidence>
<organism evidence="2 3">
    <name type="scientific">Hymenobacter jeongseonensis</name>
    <dbReference type="NCBI Taxonomy" id="2791027"/>
    <lineage>
        <taxon>Bacteria</taxon>
        <taxon>Pseudomonadati</taxon>
        <taxon>Bacteroidota</taxon>
        <taxon>Cytophagia</taxon>
        <taxon>Cytophagales</taxon>
        <taxon>Hymenobacteraceae</taxon>
        <taxon>Hymenobacter</taxon>
    </lineage>
</organism>
<keyword evidence="1" id="KW-0472">Membrane</keyword>
<name>A0ABS0IIZ5_9BACT</name>
<evidence type="ECO:0008006" key="4">
    <source>
        <dbReference type="Google" id="ProtNLM"/>
    </source>
</evidence>
<feature type="transmembrane region" description="Helical" evidence="1">
    <location>
        <begin position="7"/>
        <end position="24"/>
    </location>
</feature>
<proteinExistence type="predicted"/>
<evidence type="ECO:0000313" key="2">
    <source>
        <dbReference type="EMBL" id="MBF9238311.1"/>
    </source>
</evidence>
<protein>
    <recommendedName>
        <fullName evidence="4">PH domain-containing protein</fullName>
    </recommendedName>
</protein>
<reference evidence="2 3" key="1">
    <citation type="submission" date="2020-11" db="EMBL/GenBank/DDBJ databases">
        <authorList>
            <person name="Kim M.K."/>
        </authorList>
    </citation>
    <scope>NUCLEOTIDE SEQUENCE [LARGE SCALE GENOMIC DNA]</scope>
    <source>
        <strain evidence="2 3">BT683</strain>
    </source>
</reference>
<feature type="transmembrane region" description="Helical" evidence="1">
    <location>
        <begin position="79"/>
        <end position="99"/>
    </location>
</feature>
<feature type="transmembrane region" description="Helical" evidence="1">
    <location>
        <begin position="44"/>
        <end position="67"/>
    </location>
</feature>
<evidence type="ECO:0000256" key="1">
    <source>
        <dbReference type="SAM" id="Phobius"/>
    </source>
</evidence>
<keyword evidence="1" id="KW-0812">Transmembrane</keyword>
<dbReference type="RefSeq" id="WP_196282679.1">
    <property type="nucleotide sequence ID" value="NZ_JADQDQ010000005.1"/>
</dbReference>
<comment type="caution">
    <text evidence="2">The sequence shown here is derived from an EMBL/GenBank/DDBJ whole genome shotgun (WGS) entry which is preliminary data.</text>
</comment>
<dbReference type="EMBL" id="JADQDQ010000005">
    <property type="protein sequence ID" value="MBF9238311.1"/>
    <property type="molecule type" value="Genomic_DNA"/>
</dbReference>
<dbReference type="Proteomes" id="UP000597617">
    <property type="component" value="Unassembled WGS sequence"/>
</dbReference>
<gene>
    <name evidence="2" type="ORF">I2I05_12975</name>
</gene>